<dbReference type="SUPFAM" id="SSF56801">
    <property type="entry name" value="Acetyl-CoA synthetase-like"/>
    <property type="match status" value="1"/>
</dbReference>
<organism evidence="8 9">
    <name type="scientific">Pseudonocardia acidicola</name>
    <dbReference type="NCBI Taxonomy" id="2724939"/>
    <lineage>
        <taxon>Bacteria</taxon>
        <taxon>Bacillati</taxon>
        <taxon>Actinomycetota</taxon>
        <taxon>Actinomycetes</taxon>
        <taxon>Pseudonocardiales</taxon>
        <taxon>Pseudonocardiaceae</taxon>
        <taxon>Pseudonocardia</taxon>
    </lineage>
</organism>
<evidence type="ECO:0000259" key="7">
    <source>
        <dbReference type="Pfam" id="PF00501"/>
    </source>
</evidence>
<evidence type="ECO:0000256" key="3">
    <source>
        <dbReference type="ARBA" id="ARBA00022832"/>
    </source>
</evidence>
<proteinExistence type="inferred from homology"/>
<dbReference type="RefSeq" id="WP_169381679.1">
    <property type="nucleotide sequence ID" value="NZ_JAAXLA010000020.1"/>
</dbReference>
<keyword evidence="2 8" id="KW-0436">Ligase</keyword>
<dbReference type="Gene3D" id="3.40.50.12780">
    <property type="entry name" value="N-terminal domain of ligase-like"/>
    <property type="match status" value="1"/>
</dbReference>
<comment type="similarity">
    <text evidence="1">Belongs to the ATP-dependent AMP-binding enzyme family.</text>
</comment>
<comment type="catalytic activity">
    <reaction evidence="5">
        <text>a long-chain fatty acid + ATP + CoA = a long-chain fatty acyl-CoA + AMP + diphosphate</text>
        <dbReference type="Rhea" id="RHEA:15421"/>
        <dbReference type="ChEBI" id="CHEBI:30616"/>
        <dbReference type="ChEBI" id="CHEBI:33019"/>
        <dbReference type="ChEBI" id="CHEBI:57287"/>
        <dbReference type="ChEBI" id="CHEBI:57560"/>
        <dbReference type="ChEBI" id="CHEBI:83139"/>
        <dbReference type="ChEBI" id="CHEBI:456215"/>
        <dbReference type="EC" id="6.2.1.3"/>
    </reaction>
    <physiologicalReaction direction="left-to-right" evidence="5">
        <dbReference type="Rhea" id="RHEA:15422"/>
    </physiologicalReaction>
</comment>
<feature type="domain" description="AMP-dependent synthetase/ligase" evidence="7">
    <location>
        <begin position="32"/>
        <end position="404"/>
    </location>
</feature>
<dbReference type="GO" id="GO:0016874">
    <property type="term" value="F:ligase activity"/>
    <property type="evidence" value="ECO:0007669"/>
    <property type="project" value="UniProtKB-KW"/>
</dbReference>
<dbReference type="InterPro" id="IPR020845">
    <property type="entry name" value="AMP-binding_CS"/>
</dbReference>
<evidence type="ECO:0000256" key="2">
    <source>
        <dbReference type="ARBA" id="ARBA00022598"/>
    </source>
</evidence>
<gene>
    <name evidence="8" type="ORF">HF526_13085</name>
</gene>
<name>A0ABX1SCK7_9PSEU</name>
<dbReference type="InterPro" id="IPR045851">
    <property type="entry name" value="AMP-bd_C_sf"/>
</dbReference>
<evidence type="ECO:0000256" key="4">
    <source>
        <dbReference type="ARBA" id="ARBA00023098"/>
    </source>
</evidence>
<dbReference type="PROSITE" id="PS00455">
    <property type="entry name" value="AMP_BINDING"/>
    <property type="match status" value="1"/>
</dbReference>
<protein>
    <recommendedName>
        <fullName evidence="6">Acyl-CoA synthetase</fullName>
    </recommendedName>
</protein>
<dbReference type="Proteomes" id="UP000820669">
    <property type="component" value="Unassembled WGS sequence"/>
</dbReference>
<keyword evidence="9" id="KW-1185">Reference proteome</keyword>
<evidence type="ECO:0000313" key="8">
    <source>
        <dbReference type="EMBL" id="NMH98238.1"/>
    </source>
</evidence>
<dbReference type="PANTHER" id="PTHR43272">
    <property type="entry name" value="LONG-CHAIN-FATTY-ACID--COA LIGASE"/>
    <property type="match status" value="1"/>
</dbReference>
<dbReference type="CDD" id="cd05907">
    <property type="entry name" value="VL_LC_FACS_like"/>
    <property type="match status" value="1"/>
</dbReference>
<evidence type="ECO:0000256" key="6">
    <source>
        <dbReference type="ARBA" id="ARBA00032875"/>
    </source>
</evidence>
<dbReference type="EMBL" id="JAAXLA010000020">
    <property type="protein sequence ID" value="NMH98238.1"/>
    <property type="molecule type" value="Genomic_DNA"/>
</dbReference>
<keyword evidence="3" id="KW-0276">Fatty acid metabolism</keyword>
<dbReference type="Pfam" id="PF00501">
    <property type="entry name" value="AMP-binding"/>
    <property type="match status" value="1"/>
</dbReference>
<keyword evidence="4" id="KW-0443">Lipid metabolism</keyword>
<dbReference type="Gene3D" id="3.30.300.30">
    <property type="match status" value="1"/>
</dbReference>
<sequence>MPTSNALTHPERSPDDTLLTALRRTVGEQGTGSALRWGSEADRHEMTWEQYARRAGRVAGGLAALGVGRGDHVLLLLRNRPEFYLADVACLLLGAIPVSVYLSPDVDALAHVLRDCSAVACIAENEADLVRAREALARPDTPAVRLIGVDDDTRQPRVIAFDTLDGPGVTLDDARARPHDTATMLYTSGTTGNPKGVPLTHANLTFAAWTLGERMGVSLAGRRQLSYLPMAHIGERLATHYLHMTQGSVVHCCPVFTAMPAVLAETSPHMLFGAPRMWERLYEGVQARLEREPALRDKAADPALRPAERRALLAGVFGEFGLAEIEVAIVGSAPLPRYVQQFWLDHDFPLADCYGQTETCGMGAWNPHEIVLGTCGTPFPGMEIGFTDDREILVRGPAVFGGYYGRPDATAAVLDAEGWYHTGDLGLLDEGGNLVLGGRMNDVIIPTSGHNVSPGALEERLNRIPLVGYAMVVGHGRPHLSAVLSLDPEAAAAWAAEHGRPGAGVAEIAALPEVRAEIDRAIDEINAALPGAERIRAHLVVGEPWPLASDLLTATGKMRRQGVGRRYADQIDQMYVKEQTR</sequence>
<dbReference type="PANTHER" id="PTHR43272:SF32">
    <property type="entry name" value="AMP-DEPENDENT SYNTHETASE_LIGASE DOMAIN-CONTAINING PROTEIN"/>
    <property type="match status" value="1"/>
</dbReference>
<dbReference type="Pfam" id="PF23562">
    <property type="entry name" value="AMP-binding_C_3"/>
    <property type="match status" value="1"/>
</dbReference>
<reference evidence="8 9" key="1">
    <citation type="submission" date="2020-04" db="EMBL/GenBank/DDBJ databases">
        <authorList>
            <person name="Klaysubun C."/>
            <person name="Duangmal K."/>
            <person name="Lipun K."/>
        </authorList>
    </citation>
    <scope>NUCLEOTIDE SEQUENCE [LARGE SCALE GENOMIC DNA]</scope>
    <source>
        <strain evidence="8 9">K10HN5</strain>
    </source>
</reference>
<dbReference type="InterPro" id="IPR042099">
    <property type="entry name" value="ANL_N_sf"/>
</dbReference>
<evidence type="ECO:0000313" key="9">
    <source>
        <dbReference type="Proteomes" id="UP000820669"/>
    </source>
</evidence>
<evidence type="ECO:0000256" key="5">
    <source>
        <dbReference type="ARBA" id="ARBA00024484"/>
    </source>
</evidence>
<comment type="caution">
    <text evidence="8">The sequence shown here is derived from an EMBL/GenBank/DDBJ whole genome shotgun (WGS) entry which is preliminary data.</text>
</comment>
<accession>A0ABX1SCK7</accession>
<evidence type="ECO:0000256" key="1">
    <source>
        <dbReference type="ARBA" id="ARBA00006432"/>
    </source>
</evidence>
<dbReference type="InterPro" id="IPR000873">
    <property type="entry name" value="AMP-dep_synth/lig_dom"/>
</dbReference>